<evidence type="ECO:0000313" key="10">
    <source>
        <dbReference type="EMBL" id="CAA9546938.1"/>
    </source>
</evidence>
<sequence length="281" mass="28591">MTAAEVSSAATTALRPFRSPLLVGLPGVAHGFTGRAVGYDAADANVGYSAPRDRTLAWAARDAWCAAIGLDAERMVTVGQVHGADVLGVGDREAGVGARPGTGPAGYADALVTDRPGVVLMTLHADCLPILLVDPDRPAVAAVHAGWRGTVAGVAGAAVAAMTREFGTDPGRLLAAVGPAICAPCYEVGPEVVDAWTSVEGDPAAVVAGTGPTARPHFDLTTANRWSLVRAGVRPDRIDLAGICTRCDGEAWFSHRGQGPTTGRFGAVIGLTGDRPAGEGR</sequence>
<evidence type="ECO:0000256" key="6">
    <source>
        <dbReference type="ARBA" id="ARBA00022833"/>
    </source>
</evidence>
<dbReference type="InterPro" id="IPR038371">
    <property type="entry name" value="Cu_polyphenol_OxRdtase_sf"/>
</dbReference>
<dbReference type="PANTHER" id="PTHR30616:SF2">
    <property type="entry name" value="PURINE NUCLEOSIDE PHOSPHORYLASE LACC1"/>
    <property type="match status" value="1"/>
</dbReference>
<evidence type="ECO:0000256" key="3">
    <source>
        <dbReference type="ARBA" id="ARBA00022679"/>
    </source>
</evidence>
<dbReference type="InterPro" id="IPR003730">
    <property type="entry name" value="Cu_polyphenol_OxRdtase"/>
</dbReference>
<organism evidence="10">
    <name type="scientific">uncultured Thermomicrobiales bacterium</name>
    <dbReference type="NCBI Taxonomy" id="1645740"/>
    <lineage>
        <taxon>Bacteria</taxon>
        <taxon>Pseudomonadati</taxon>
        <taxon>Thermomicrobiota</taxon>
        <taxon>Thermomicrobia</taxon>
        <taxon>Thermomicrobiales</taxon>
        <taxon>environmental samples</taxon>
    </lineage>
</organism>
<proteinExistence type="inferred from homology"/>
<dbReference type="GO" id="GO:0016787">
    <property type="term" value="F:hydrolase activity"/>
    <property type="evidence" value="ECO:0007669"/>
    <property type="project" value="UniProtKB-KW"/>
</dbReference>
<dbReference type="Pfam" id="PF02578">
    <property type="entry name" value="Cu-oxidase_4"/>
    <property type="match status" value="1"/>
</dbReference>
<dbReference type="AlphaFoldDB" id="A0A6J4UFV3"/>
<keyword evidence="4" id="KW-0479">Metal-binding</keyword>
<dbReference type="PANTHER" id="PTHR30616">
    <property type="entry name" value="UNCHARACTERIZED PROTEIN YFIH"/>
    <property type="match status" value="1"/>
</dbReference>
<dbReference type="CDD" id="cd16833">
    <property type="entry name" value="YfiH"/>
    <property type="match status" value="1"/>
</dbReference>
<evidence type="ECO:0000256" key="4">
    <source>
        <dbReference type="ARBA" id="ARBA00022723"/>
    </source>
</evidence>
<keyword evidence="6" id="KW-0862">Zinc</keyword>
<evidence type="ECO:0000256" key="5">
    <source>
        <dbReference type="ARBA" id="ARBA00022801"/>
    </source>
</evidence>
<dbReference type="EMBL" id="CADCWG010000086">
    <property type="protein sequence ID" value="CAA9546938.1"/>
    <property type="molecule type" value="Genomic_DNA"/>
</dbReference>
<comment type="catalytic activity">
    <reaction evidence="8">
        <text>adenosine + phosphate = alpha-D-ribose 1-phosphate + adenine</text>
        <dbReference type="Rhea" id="RHEA:27642"/>
        <dbReference type="ChEBI" id="CHEBI:16335"/>
        <dbReference type="ChEBI" id="CHEBI:16708"/>
        <dbReference type="ChEBI" id="CHEBI:43474"/>
        <dbReference type="ChEBI" id="CHEBI:57720"/>
        <dbReference type="EC" id="2.4.2.1"/>
    </reaction>
    <physiologicalReaction direction="left-to-right" evidence="8">
        <dbReference type="Rhea" id="RHEA:27643"/>
    </physiologicalReaction>
</comment>
<evidence type="ECO:0000256" key="9">
    <source>
        <dbReference type="ARBA" id="ARBA00049893"/>
    </source>
</evidence>
<comment type="catalytic activity">
    <reaction evidence="1">
        <text>inosine + phosphate = alpha-D-ribose 1-phosphate + hypoxanthine</text>
        <dbReference type="Rhea" id="RHEA:27646"/>
        <dbReference type="ChEBI" id="CHEBI:17368"/>
        <dbReference type="ChEBI" id="CHEBI:17596"/>
        <dbReference type="ChEBI" id="CHEBI:43474"/>
        <dbReference type="ChEBI" id="CHEBI:57720"/>
        <dbReference type="EC" id="2.4.2.1"/>
    </reaction>
    <physiologicalReaction direction="left-to-right" evidence="1">
        <dbReference type="Rhea" id="RHEA:27647"/>
    </physiologicalReaction>
</comment>
<accession>A0A6J4UFV3</accession>
<evidence type="ECO:0000256" key="1">
    <source>
        <dbReference type="ARBA" id="ARBA00000553"/>
    </source>
</evidence>
<dbReference type="Gene3D" id="3.60.140.10">
    <property type="entry name" value="CNF1/YfiH-like putative cysteine hydrolases"/>
    <property type="match status" value="1"/>
</dbReference>
<evidence type="ECO:0000256" key="8">
    <source>
        <dbReference type="ARBA" id="ARBA00048968"/>
    </source>
</evidence>
<keyword evidence="3" id="KW-0808">Transferase</keyword>
<protein>
    <submittedName>
        <fullName evidence="10">FIG00003370: Multicopper polyphenol oxidase</fullName>
    </submittedName>
</protein>
<dbReference type="InterPro" id="IPR011324">
    <property type="entry name" value="Cytotoxic_necrot_fac-like_cat"/>
</dbReference>
<comment type="catalytic activity">
    <reaction evidence="9">
        <text>S-methyl-5'-thioadenosine + phosphate = 5-(methylsulfanyl)-alpha-D-ribose 1-phosphate + adenine</text>
        <dbReference type="Rhea" id="RHEA:11852"/>
        <dbReference type="ChEBI" id="CHEBI:16708"/>
        <dbReference type="ChEBI" id="CHEBI:17509"/>
        <dbReference type="ChEBI" id="CHEBI:43474"/>
        <dbReference type="ChEBI" id="CHEBI:58533"/>
        <dbReference type="EC" id="2.4.2.28"/>
    </reaction>
    <physiologicalReaction direction="left-to-right" evidence="9">
        <dbReference type="Rhea" id="RHEA:11853"/>
    </physiologicalReaction>
</comment>
<dbReference type="SUPFAM" id="SSF64438">
    <property type="entry name" value="CNF1/YfiH-like putative cysteine hydrolases"/>
    <property type="match status" value="1"/>
</dbReference>
<reference evidence="10" key="1">
    <citation type="submission" date="2020-02" db="EMBL/GenBank/DDBJ databases">
        <authorList>
            <person name="Meier V. D."/>
        </authorList>
    </citation>
    <scope>NUCLEOTIDE SEQUENCE</scope>
    <source>
        <strain evidence="10">AVDCRST_MAG49</strain>
    </source>
</reference>
<name>A0A6J4UFV3_9BACT</name>
<comment type="catalytic activity">
    <reaction evidence="7">
        <text>adenosine + H2O + H(+) = inosine + NH4(+)</text>
        <dbReference type="Rhea" id="RHEA:24408"/>
        <dbReference type="ChEBI" id="CHEBI:15377"/>
        <dbReference type="ChEBI" id="CHEBI:15378"/>
        <dbReference type="ChEBI" id="CHEBI:16335"/>
        <dbReference type="ChEBI" id="CHEBI:17596"/>
        <dbReference type="ChEBI" id="CHEBI:28938"/>
        <dbReference type="EC" id="3.5.4.4"/>
    </reaction>
    <physiologicalReaction direction="left-to-right" evidence="7">
        <dbReference type="Rhea" id="RHEA:24409"/>
    </physiologicalReaction>
</comment>
<dbReference type="GO" id="GO:0005507">
    <property type="term" value="F:copper ion binding"/>
    <property type="evidence" value="ECO:0007669"/>
    <property type="project" value="TreeGrafter"/>
</dbReference>
<evidence type="ECO:0000256" key="7">
    <source>
        <dbReference type="ARBA" id="ARBA00047989"/>
    </source>
</evidence>
<keyword evidence="5" id="KW-0378">Hydrolase</keyword>
<gene>
    <name evidence="10" type="ORF">AVDCRST_MAG49-1453</name>
</gene>
<dbReference type="GO" id="GO:0017061">
    <property type="term" value="F:S-methyl-5-thioadenosine phosphorylase activity"/>
    <property type="evidence" value="ECO:0007669"/>
    <property type="project" value="UniProtKB-EC"/>
</dbReference>
<comment type="similarity">
    <text evidence="2">Belongs to the purine nucleoside phosphorylase YfiH/LACC1 family.</text>
</comment>
<evidence type="ECO:0000256" key="2">
    <source>
        <dbReference type="ARBA" id="ARBA00007353"/>
    </source>
</evidence>